<dbReference type="Proteomes" id="UP000324222">
    <property type="component" value="Unassembled WGS sequence"/>
</dbReference>
<comment type="caution">
    <text evidence="3">The sequence shown here is derived from an EMBL/GenBank/DDBJ whole genome shotgun (WGS) entry which is preliminary data.</text>
</comment>
<dbReference type="GO" id="GO:0008582">
    <property type="term" value="P:regulation of synaptic assembly at neuromuscular junction"/>
    <property type="evidence" value="ECO:0007669"/>
    <property type="project" value="TreeGrafter"/>
</dbReference>
<evidence type="ECO:0000256" key="2">
    <source>
        <dbReference type="SAM" id="Phobius"/>
    </source>
</evidence>
<evidence type="ECO:0000256" key="1">
    <source>
        <dbReference type="SAM" id="MobiDB-lite"/>
    </source>
</evidence>
<feature type="transmembrane region" description="Helical" evidence="2">
    <location>
        <begin position="534"/>
        <end position="556"/>
    </location>
</feature>
<dbReference type="PANTHER" id="PTHR45943">
    <property type="entry name" value="E3 UBIQUITIN-PROTEIN LIGASE MYCBP2"/>
    <property type="match status" value="1"/>
</dbReference>
<sequence length="568" mass="63065">MTADDKSDGSGSSEGSASSQGTIEKICAKENNVRARVGLYMKDGEKLRADFHALYRALPDLRKKKDRRKLRRKTKSNKHHKDKKKKLVDDQCKVVARSIHYYWHTLELIMTSKNKNEDFDDCIRNVNNEAFRHLVQGGNLNTLQETKQERKPFPGPGKGRKYSVDSWLVMQGMMKSPSSRRASCIPSIFLPRISSTVSNPPTSSRGRRHSHAGISSTPSVVNQSMAGPPVPPKHRRRSMISLAGSDMMAAHQAVGHMELRTMFSSQGELQEVDESNDSGQATPVLPPLEGRPFFDAGSLMQEVPVILTYLQRSVHAVLLGKTSRPDWLLCGVPKAALIDRFTVKIMTDGEESKEDSTMTCDGHYLFVHNAHGLFKIGSGFGGTMKGHVYIHRPDFYPRQRGWLGFAHGDVFYRPEGSSGELVVIDREVLKVAEVYQCSAPGWSRGLPFSDGINIGHISPDREDGFVVRTYNPLVKPMPLVNELNLSLAIRCIQTLGGSEPPASLSTGLDEDILTVASGKDFTLVRTVGGKVSPLQAVCLLHCTHFIIPALFLYLYIYRQPRLMIGLPS</sequence>
<keyword evidence="2" id="KW-0472">Membrane</keyword>
<proteinExistence type="predicted"/>
<keyword evidence="2" id="KW-0812">Transmembrane</keyword>
<dbReference type="GO" id="GO:0005886">
    <property type="term" value="C:plasma membrane"/>
    <property type="evidence" value="ECO:0007669"/>
    <property type="project" value="TreeGrafter"/>
</dbReference>
<gene>
    <name evidence="3" type="primary">MYCBP2_1</name>
    <name evidence="3" type="ORF">E2C01_035165</name>
</gene>
<dbReference type="PANTHER" id="PTHR45943:SF1">
    <property type="entry name" value="E3 UBIQUITIN-PROTEIN LIGASE MYCBP2"/>
    <property type="match status" value="1"/>
</dbReference>
<dbReference type="AlphaFoldDB" id="A0A5B7F8F3"/>
<dbReference type="GO" id="GO:0005634">
    <property type="term" value="C:nucleus"/>
    <property type="evidence" value="ECO:0007669"/>
    <property type="project" value="TreeGrafter"/>
</dbReference>
<feature type="region of interest" description="Disordered" evidence="1">
    <location>
        <begin position="195"/>
        <end position="236"/>
    </location>
</feature>
<dbReference type="GO" id="GO:0061630">
    <property type="term" value="F:ubiquitin protein ligase activity"/>
    <property type="evidence" value="ECO:0007669"/>
    <property type="project" value="TreeGrafter"/>
</dbReference>
<feature type="compositionally biased region" description="Basic residues" evidence="1">
    <location>
        <begin position="64"/>
        <end position="86"/>
    </location>
</feature>
<keyword evidence="4" id="KW-1185">Reference proteome</keyword>
<dbReference type="GO" id="GO:0007411">
    <property type="term" value="P:axon guidance"/>
    <property type="evidence" value="ECO:0007669"/>
    <property type="project" value="TreeGrafter"/>
</dbReference>
<dbReference type="OrthoDB" id="6050183at2759"/>
<feature type="compositionally biased region" description="Low complexity" evidence="1">
    <location>
        <begin position="9"/>
        <end position="21"/>
    </location>
</feature>
<accession>A0A5B7F8F3</accession>
<feature type="region of interest" description="Disordered" evidence="1">
    <location>
        <begin position="268"/>
        <end position="287"/>
    </location>
</feature>
<feature type="compositionally biased region" description="Polar residues" evidence="1">
    <location>
        <begin position="195"/>
        <end position="204"/>
    </location>
</feature>
<evidence type="ECO:0000313" key="3">
    <source>
        <dbReference type="EMBL" id="MPC41566.1"/>
    </source>
</evidence>
<feature type="region of interest" description="Disordered" evidence="1">
    <location>
        <begin position="62"/>
        <end position="87"/>
    </location>
</feature>
<reference evidence="3 4" key="1">
    <citation type="submission" date="2019-05" db="EMBL/GenBank/DDBJ databases">
        <title>Another draft genome of Portunus trituberculatus and its Hox gene families provides insights of decapod evolution.</title>
        <authorList>
            <person name="Jeong J.-H."/>
            <person name="Song I."/>
            <person name="Kim S."/>
            <person name="Choi T."/>
            <person name="Kim D."/>
            <person name="Ryu S."/>
            <person name="Kim W."/>
        </authorList>
    </citation>
    <scope>NUCLEOTIDE SEQUENCE [LARGE SCALE GENOMIC DNA]</scope>
    <source>
        <tissue evidence="3">Muscle</tissue>
    </source>
</reference>
<organism evidence="3 4">
    <name type="scientific">Portunus trituberculatus</name>
    <name type="common">Swimming crab</name>
    <name type="synonym">Neptunus trituberculatus</name>
    <dbReference type="NCBI Taxonomy" id="210409"/>
    <lineage>
        <taxon>Eukaryota</taxon>
        <taxon>Metazoa</taxon>
        <taxon>Ecdysozoa</taxon>
        <taxon>Arthropoda</taxon>
        <taxon>Crustacea</taxon>
        <taxon>Multicrustacea</taxon>
        <taxon>Malacostraca</taxon>
        <taxon>Eumalacostraca</taxon>
        <taxon>Eucarida</taxon>
        <taxon>Decapoda</taxon>
        <taxon>Pleocyemata</taxon>
        <taxon>Brachyura</taxon>
        <taxon>Eubrachyura</taxon>
        <taxon>Portunoidea</taxon>
        <taxon>Portunidae</taxon>
        <taxon>Portuninae</taxon>
        <taxon>Portunus</taxon>
    </lineage>
</organism>
<feature type="region of interest" description="Disordered" evidence="1">
    <location>
        <begin position="1"/>
        <end position="24"/>
    </location>
</feature>
<evidence type="ECO:0000313" key="4">
    <source>
        <dbReference type="Proteomes" id="UP000324222"/>
    </source>
</evidence>
<dbReference type="EMBL" id="VSRR010005108">
    <property type="protein sequence ID" value="MPC41566.1"/>
    <property type="molecule type" value="Genomic_DNA"/>
</dbReference>
<name>A0A5B7F8F3_PORTR</name>
<protein>
    <submittedName>
        <fullName evidence="3">E3 ubiquitin-protein ligase MYCBP2</fullName>
    </submittedName>
</protein>
<feature type="compositionally biased region" description="Polar residues" evidence="1">
    <location>
        <begin position="213"/>
        <end position="225"/>
    </location>
</feature>
<keyword evidence="2" id="KW-1133">Transmembrane helix</keyword>